<evidence type="ECO:0000256" key="2">
    <source>
        <dbReference type="ARBA" id="ARBA00022692"/>
    </source>
</evidence>
<accession>A0A8J9S4N9</accession>
<dbReference type="InterPro" id="IPR001129">
    <property type="entry name" value="Membr-assoc_MAPEG"/>
</dbReference>
<dbReference type="InterPro" id="IPR023352">
    <property type="entry name" value="MAPEG-like_dom_sf"/>
</dbReference>
<dbReference type="Pfam" id="PF01124">
    <property type="entry name" value="MAPEG"/>
    <property type="match status" value="1"/>
</dbReference>
<organism evidence="6">
    <name type="scientific">Phaeodactylum tricornutum</name>
    <name type="common">Diatom</name>
    <dbReference type="NCBI Taxonomy" id="2850"/>
    <lineage>
        <taxon>Eukaryota</taxon>
        <taxon>Sar</taxon>
        <taxon>Stramenopiles</taxon>
        <taxon>Ochrophyta</taxon>
        <taxon>Bacillariophyta</taxon>
        <taxon>Bacillariophyceae</taxon>
        <taxon>Bacillariophycidae</taxon>
        <taxon>Naviculales</taxon>
        <taxon>Phaeodactylaceae</taxon>
        <taxon>Phaeodactylum</taxon>
    </lineage>
</organism>
<dbReference type="EMBL" id="OU594957">
    <property type="protein sequence ID" value="CAG9281914.1"/>
    <property type="molecule type" value="Genomic_DNA"/>
</dbReference>
<comment type="subcellular location">
    <subcellularLocation>
        <location evidence="1">Membrane</location>
    </subcellularLocation>
</comment>
<evidence type="ECO:0000256" key="1">
    <source>
        <dbReference type="ARBA" id="ARBA00004370"/>
    </source>
</evidence>
<dbReference type="Gene3D" id="1.20.120.550">
    <property type="entry name" value="Membrane associated eicosanoid/glutathione metabolism-like domain"/>
    <property type="match status" value="1"/>
</dbReference>
<evidence type="ECO:0000256" key="5">
    <source>
        <dbReference type="SAM" id="Phobius"/>
    </source>
</evidence>
<evidence type="ECO:0008006" key="7">
    <source>
        <dbReference type="Google" id="ProtNLM"/>
    </source>
</evidence>
<keyword evidence="4 5" id="KW-0472">Membrane</keyword>
<feature type="transmembrane region" description="Helical" evidence="5">
    <location>
        <begin position="12"/>
        <end position="29"/>
    </location>
</feature>
<reference evidence="6" key="1">
    <citation type="submission" date="2022-02" db="EMBL/GenBank/DDBJ databases">
        <authorList>
            <person name="Giguere J D."/>
        </authorList>
    </citation>
    <scope>NUCLEOTIDE SEQUENCE</scope>
    <source>
        <strain evidence="6">CCAP 1055/1</strain>
    </source>
</reference>
<name>A0A8J9S4N9_PHATR</name>
<dbReference type="Proteomes" id="UP000836788">
    <property type="component" value="Chromosome 16"/>
</dbReference>
<dbReference type="AlphaFoldDB" id="A0A8J9S4N9"/>
<evidence type="ECO:0000313" key="6">
    <source>
        <dbReference type="EMBL" id="CAG9281914.1"/>
    </source>
</evidence>
<protein>
    <recommendedName>
        <fullName evidence="7">MAPEG family protein</fullName>
    </recommendedName>
</protein>
<evidence type="ECO:0000256" key="4">
    <source>
        <dbReference type="ARBA" id="ARBA00023136"/>
    </source>
</evidence>
<gene>
    <name evidence="6" type="ORF">PTTT1_LOCUS17945</name>
</gene>
<proteinExistence type="predicted"/>
<feature type="transmembrane region" description="Helical" evidence="5">
    <location>
        <begin position="114"/>
        <end position="133"/>
    </location>
</feature>
<dbReference type="GO" id="GO:0016020">
    <property type="term" value="C:membrane"/>
    <property type="evidence" value="ECO:0007669"/>
    <property type="project" value="UniProtKB-SubCell"/>
</dbReference>
<evidence type="ECO:0000256" key="3">
    <source>
        <dbReference type="ARBA" id="ARBA00022989"/>
    </source>
</evidence>
<dbReference type="SUPFAM" id="SSF161084">
    <property type="entry name" value="MAPEG domain-like"/>
    <property type="match status" value="1"/>
</dbReference>
<keyword evidence="3 5" id="KW-1133">Transmembrane helix</keyword>
<sequence length="138" mass="15368">MSVDMSSSPAALMAFAAWIAFHMMVIMTYRATLVITGKKVNTFGPSRSDSQSSFIGRVGSSHANCLENFPLFLTVVMVNTVTSGPDISKLAWHYVYARVAQSLAHWYSFSELTVMVRLTNFLVGWGLLVTIGYRTMYH</sequence>
<keyword evidence="2 5" id="KW-0812">Transmembrane</keyword>